<dbReference type="Proteomes" id="UP000887579">
    <property type="component" value="Unplaced"/>
</dbReference>
<protein>
    <submittedName>
        <fullName evidence="2">Uncharacterized protein</fullName>
    </submittedName>
</protein>
<sequence>MNKNGLLLQKQQFDDAYERLTTTFGTVTEELKVAKTREFHEHSSSKDLGIWIAFPLSPIKNPTKLIIDQTFIFQLYEMGEPEERTLTQKIDLRKFQVLRYKLSLAKEYSKSDFELSKDLGIWIAFPISPIKNPTKLIIDQTFIFQLYEMGEPEERTLTQKIDLRKFQVLRYKLSLAKEYSKSDFELFLTFVFLSWPQANIDLNSPNIQNLLNELESNSYFHKFNFDGWDMYYINSIDLKAFIYFPTSQSNNWTIYEGIHQMPKRIYFTANTRLNLELLLKRIQWFNNRNVQIHTVL</sequence>
<dbReference type="WBParaSite" id="ES5_v2.g16262.t1">
    <property type="protein sequence ID" value="ES5_v2.g16262.t1"/>
    <property type="gene ID" value="ES5_v2.g16262"/>
</dbReference>
<proteinExistence type="predicted"/>
<reference evidence="2" key="1">
    <citation type="submission" date="2022-11" db="UniProtKB">
        <authorList>
            <consortium name="WormBaseParasite"/>
        </authorList>
    </citation>
    <scope>IDENTIFICATION</scope>
</reference>
<evidence type="ECO:0000313" key="1">
    <source>
        <dbReference type="Proteomes" id="UP000887579"/>
    </source>
</evidence>
<accession>A0AC34FGH2</accession>
<evidence type="ECO:0000313" key="2">
    <source>
        <dbReference type="WBParaSite" id="ES5_v2.g16262.t1"/>
    </source>
</evidence>
<organism evidence="1 2">
    <name type="scientific">Panagrolaimus sp. ES5</name>
    <dbReference type="NCBI Taxonomy" id="591445"/>
    <lineage>
        <taxon>Eukaryota</taxon>
        <taxon>Metazoa</taxon>
        <taxon>Ecdysozoa</taxon>
        <taxon>Nematoda</taxon>
        <taxon>Chromadorea</taxon>
        <taxon>Rhabditida</taxon>
        <taxon>Tylenchina</taxon>
        <taxon>Panagrolaimomorpha</taxon>
        <taxon>Panagrolaimoidea</taxon>
        <taxon>Panagrolaimidae</taxon>
        <taxon>Panagrolaimus</taxon>
    </lineage>
</organism>
<name>A0AC34FGH2_9BILA</name>